<gene>
    <name evidence="1" type="ORF">CLUMA_CG000682</name>
</gene>
<dbReference type="AlphaFoldDB" id="A0A1J1HFT3"/>
<reference evidence="1 2" key="1">
    <citation type="submission" date="2015-04" db="EMBL/GenBank/DDBJ databases">
        <authorList>
            <person name="Syromyatnikov M.Y."/>
            <person name="Popov V.N."/>
        </authorList>
    </citation>
    <scope>NUCLEOTIDE SEQUENCE [LARGE SCALE GENOMIC DNA]</scope>
</reference>
<protein>
    <submittedName>
        <fullName evidence="1">CLUMA_CG000682, isoform A</fullName>
    </submittedName>
</protein>
<dbReference type="Proteomes" id="UP000183832">
    <property type="component" value="Unassembled WGS sequence"/>
</dbReference>
<evidence type="ECO:0000313" key="2">
    <source>
        <dbReference type="Proteomes" id="UP000183832"/>
    </source>
</evidence>
<evidence type="ECO:0000313" key="1">
    <source>
        <dbReference type="EMBL" id="CRK86856.1"/>
    </source>
</evidence>
<organism evidence="1 2">
    <name type="scientific">Clunio marinus</name>
    <dbReference type="NCBI Taxonomy" id="568069"/>
    <lineage>
        <taxon>Eukaryota</taxon>
        <taxon>Metazoa</taxon>
        <taxon>Ecdysozoa</taxon>
        <taxon>Arthropoda</taxon>
        <taxon>Hexapoda</taxon>
        <taxon>Insecta</taxon>
        <taxon>Pterygota</taxon>
        <taxon>Neoptera</taxon>
        <taxon>Endopterygota</taxon>
        <taxon>Diptera</taxon>
        <taxon>Nematocera</taxon>
        <taxon>Chironomoidea</taxon>
        <taxon>Chironomidae</taxon>
        <taxon>Clunio</taxon>
    </lineage>
</organism>
<keyword evidence="2" id="KW-1185">Reference proteome</keyword>
<sequence>MILKTSNASCIHHESDGDATYRRIRKYKVTDIHIFFFLKWFMTRLNSWNWKKSNICMPQHTTTVVAVKWSVN</sequence>
<accession>A0A1J1HFT3</accession>
<name>A0A1J1HFT3_9DIPT</name>
<proteinExistence type="predicted"/>
<dbReference type="EMBL" id="CVRI01000002">
    <property type="protein sequence ID" value="CRK86856.1"/>
    <property type="molecule type" value="Genomic_DNA"/>
</dbReference>